<name>A0A9W6Q1U3_9ACTN</name>
<reference evidence="1" key="1">
    <citation type="submission" date="2023-02" db="EMBL/GenBank/DDBJ databases">
        <title>Actinomadura rubrobrunea NBRC 14622.</title>
        <authorList>
            <person name="Ichikawa N."/>
            <person name="Sato H."/>
            <person name="Tonouchi N."/>
        </authorList>
    </citation>
    <scope>NUCLEOTIDE SEQUENCE</scope>
    <source>
        <strain evidence="1">NBRC 14622</strain>
    </source>
</reference>
<accession>A0A9W6Q1U3</accession>
<dbReference type="EMBL" id="BSRZ01000019">
    <property type="protein sequence ID" value="GLW67059.1"/>
    <property type="molecule type" value="Genomic_DNA"/>
</dbReference>
<evidence type="ECO:0000313" key="1">
    <source>
        <dbReference type="EMBL" id="GLW67059.1"/>
    </source>
</evidence>
<dbReference type="AlphaFoldDB" id="A0A9W6Q1U3"/>
<evidence type="ECO:0000313" key="2">
    <source>
        <dbReference type="Proteomes" id="UP001165124"/>
    </source>
</evidence>
<proteinExistence type="predicted"/>
<protein>
    <submittedName>
        <fullName evidence="1">Uncharacterized protein</fullName>
    </submittedName>
</protein>
<dbReference type="Proteomes" id="UP001165124">
    <property type="component" value="Unassembled WGS sequence"/>
</dbReference>
<comment type="caution">
    <text evidence="1">The sequence shown here is derived from an EMBL/GenBank/DDBJ whole genome shotgun (WGS) entry which is preliminary data.</text>
</comment>
<organism evidence="1 2">
    <name type="scientific">Actinomadura rubrobrunea</name>
    <dbReference type="NCBI Taxonomy" id="115335"/>
    <lineage>
        <taxon>Bacteria</taxon>
        <taxon>Bacillati</taxon>
        <taxon>Actinomycetota</taxon>
        <taxon>Actinomycetes</taxon>
        <taxon>Streptosporangiales</taxon>
        <taxon>Thermomonosporaceae</taxon>
        <taxon>Actinomadura</taxon>
    </lineage>
</organism>
<gene>
    <name evidence="1" type="ORF">Arub01_53020</name>
</gene>
<sequence>MDKQAPTCGNHTVDYKIIFMALSSTGTLRRPIAHRIGFGGTRRILARRAARGVP</sequence>
<keyword evidence="2" id="KW-1185">Reference proteome</keyword>